<evidence type="ECO:0000313" key="3">
    <source>
        <dbReference type="Proteomes" id="UP000014139"/>
    </source>
</evidence>
<gene>
    <name evidence="2" type="ORF">H480_04147</name>
</gene>
<feature type="region of interest" description="Disordered" evidence="1">
    <location>
        <begin position="45"/>
        <end position="96"/>
    </location>
</feature>
<keyword evidence="3" id="KW-1185">Reference proteome</keyword>
<accession>R1I1X9</accession>
<name>R1I1X9_9PSEU</name>
<comment type="caution">
    <text evidence="2">The sequence shown here is derived from an EMBL/GenBank/DDBJ whole genome shotgun (WGS) entry which is preliminary data.</text>
</comment>
<dbReference type="AlphaFoldDB" id="R1I1X9"/>
<organism evidence="2 3">
    <name type="scientific">Amycolatopsis vancoresmycina DSM 44592</name>
    <dbReference type="NCBI Taxonomy" id="1292037"/>
    <lineage>
        <taxon>Bacteria</taxon>
        <taxon>Bacillati</taxon>
        <taxon>Actinomycetota</taxon>
        <taxon>Actinomycetes</taxon>
        <taxon>Pseudonocardiales</taxon>
        <taxon>Pseudonocardiaceae</taxon>
        <taxon>Amycolatopsis</taxon>
    </lineage>
</organism>
<proteinExistence type="predicted"/>
<protein>
    <submittedName>
        <fullName evidence="2">Uncharacterized protein</fullName>
    </submittedName>
</protein>
<evidence type="ECO:0000256" key="1">
    <source>
        <dbReference type="SAM" id="MobiDB-lite"/>
    </source>
</evidence>
<dbReference type="Proteomes" id="UP000014139">
    <property type="component" value="Unassembled WGS sequence"/>
</dbReference>
<feature type="compositionally biased region" description="Low complexity" evidence="1">
    <location>
        <begin position="48"/>
        <end position="63"/>
    </location>
</feature>
<feature type="non-terminal residue" evidence="2">
    <location>
        <position position="96"/>
    </location>
</feature>
<reference evidence="2 3" key="1">
    <citation type="submission" date="2013-02" db="EMBL/GenBank/DDBJ databases">
        <title>Draft genome sequence of Amycolatopsis vancoresmycina strain DSM 44592T.</title>
        <authorList>
            <person name="Kumar S."/>
            <person name="Kaur N."/>
            <person name="Kaur C."/>
            <person name="Raghava G.P.S."/>
            <person name="Mayilraj S."/>
        </authorList>
    </citation>
    <scope>NUCLEOTIDE SEQUENCE [LARGE SCALE GENOMIC DNA]</scope>
    <source>
        <strain evidence="2 3">DSM 44592</strain>
    </source>
</reference>
<feature type="compositionally biased region" description="Gly residues" evidence="1">
    <location>
        <begin position="85"/>
        <end position="96"/>
    </location>
</feature>
<sequence>MLVGAPGRVATGTEVDGVDCVGRDAVRVPADGTCGTDVRWGRVRPSPGWADGAAGAIDVAGTGRSEDGDGLGDVVTTVDSPGPAGSTGSGGPGRGA</sequence>
<dbReference type="EMBL" id="AOUO01000041">
    <property type="protein sequence ID" value="EOD69830.1"/>
    <property type="molecule type" value="Genomic_DNA"/>
</dbReference>
<evidence type="ECO:0000313" key="2">
    <source>
        <dbReference type="EMBL" id="EOD69830.1"/>
    </source>
</evidence>